<comment type="similarity">
    <text evidence="11">Belongs to the KdpC family.</text>
</comment>
<sequence length="197" mass="20475">MFTSATFRQIAAGLRMLIVLTVLVGAGYPLAVWGVGQIAMRHQAEGSQLTRSGTVVGSALIGQAFTTPQWFHGRPSASDYDPTTTGGTNLGPDSPKLVAQIEQRRAAIAAEDSVPGTVVTPAQVPADAVTASFSAVDPYISPAYAKLQVARVARARGLTTTQVAALVAAHTAGRQAGFLGEPRVNVLQLNLALADLR</sequence>
<keyword evidence="5 11" id="KW-0547">Nucleotide-binding</keyword>
<evidence type="ECO:0000256" key="1">
    <source>
        <dbReference type="ARBA" id="ARBA00022448"/>
    </source>
</evidence>
<keyword evidence="1 11" id="KW-0813">Transport</keyword>
<dbReference type="EMBL" id="BAABFR010000047">
    <property type="protein sequence ID" value="GAA4396136.1"/>
    <property type="molecule type" value="Genomic_DNA"/>
</dbReference>
<dbReference type="NCBIfam" id="TIGR00681">
    <property type="entry name" value="kdpC"/>
    <property type="match status" value="1"/>
</dbReference>
<dbReference type="RefSeq" id="WP_344997370.1">
    <property type="nucleotide sequence ID" value="NZ_BAABFR010000047.1"/>
</dbReference>
<dbReference type="PANTHER" id="PTHR30042:SF2">
    <property type="entry name" value="POTASSIUM-TRANSPORTING ATPASE KDPC SUBUNIT"/>
    <property type="match status" value="1"/>
</dbReference>
<evidence type="ECO:0000256" key="2">
    <source>
        <dbReference type="ARBA" id="ARBA00022475"/>
    </source>
</evidence>
<dbReference type="Proteomes" id="UP001500635">
    <property type="component" value="Unassembled WGS sequence"/>
</dbReference>
<evidence type="ECO:0000256" key="4">
    <source>
        <dbReference type="ARBA" id="ARBA00022692"/>
    </source>
</evidence>
<comment type="subcellular location">
    <subcellularLocation>
        <location evidence="11">Cell membrane</location>
        <topology evidence="11">Single-pass membrane protein</topology>
    </subcellularLocation>
</comment>
<reference evidence="14" key="1">
    <citation type="journal article" date="2019" name="Int. J. Syst. Evol. Microbiol.">
        <title>The Global Catalogue of Microorganisms (GCM) 10K type strain sequencing project: providing services to taxonomists for standard genome sequencing and annotation.</title>
        <authorList>
            <consortium name="The Broad Institute Genomics Platform"/>
            <consortium name="The Broad Institute Genome Sequencing Center for Infectious Disease"/>
            <person name="Wu L."/>
            <person name="Ma J."/>
        </authorList>
    </citation>
    <scope>NUCLEOTIDE SEQUENCE [LARGE SCALE GENOMIC DNA]</scope>
    <source>
        <strain evidence="14">JCM 17688</strain>
    </source>
</reference>
<comment type="subunit">
    <text evidence="11">The system is composed of three essential subunits: KdpA, KdpB and KdpC.</text>
</comment>
<comment type="caution">
    <text evidence="13">The sequence shown here is derived from an EMBL/GenBank/DDBJ whole genome shotgun (WGS) entry which is preliminary data.</text>
</comment>
<dbReference type="InterPro" id="IPR003820">
    <property type="entry name" value="KdpC"/>
</dbReference>
<dbReference type="Pfam" id="PF02669">
    <property type="entry name" value="KdpC"/>
    <property type="match status" value="1"/>
</dbReference>
<feature type="region of interest" description="Disordered" evidence="12">
    <location>
        <begin position="72"/>
        <end position="93"/>
    </location>
</feature>
<keyword evidence="7 11" id="KW-0630">Potassium</keyword>
<evidence type="ECO:0000256" key="5">
    <source>
        <dbReference type="ARBA" id="ARBA00022741"/>
    </source>
</evidence>
<evidence type="ECO:0000256" key="10">
    <source>
        <dbReference type="ARBA" id="ARBA00023136"/>
    </source>
</evidence>
<keyword evidence="10 11" id="KW-0472">Membrane</keyword>
<dbReference type="PIRSF" id="PIRSF001296">
    <property type="entry name" value="K_ATPase_KdpC"/>
    <property type="match status" value="1"/>
</dbReference>
<evidence type="ECO:0000256" key="12">
    <source>
        <dbReference type="SAM" id="MobiDB-lite"/>
    </source>
</evidence>
<keyword evidence="8 11" id="KW-1133">Transmembrane helix</keyword>
<protein>
    <recommendedName>
        <fullName evidence="11">Potassium-transporting ATPase KdpC subunit</fullName>
    </recommendedName>
    <alternativeName>
        <fullName evidence="11">ATP phosphohydrolase [potassium-transporting] C chain</fullName>
    </alternativeName>
    <alternativeName>
        <fullName evidence="11">Potassium-binding and translocating subunit C</fullName>
    </alternativeName>
    <alternativeName>
        <fullName evidence="11">Potassium-translocating ATPase C chain</fullName>
    </alternativeName>
</protein>
<evidence type="ECO:0000256" key="11">
    <source>
        <dbReference type="HAMAP-Rule" id="MF_00276"/>
    </source>
</evidence>
<accession>A0ABP8JU07</accession>
<keyword evidence="9 11" id="KW-0406">Ion transport</keyword>
<evidence type="ECO:0000313" key="14">
    <source>
        <dbReference type="Proteomes" id="UP001500635"/>
    </source>
</evidence>
<dbReference type="NCBIfam" id="NF001454">
    <property type="entry name" value="PRK00315.1"/>
    <property type="match status" value="1"/>
</dbReference>
<evidence type="ECO:0000256" key="8">
    <source>
        <dbReference type="ARBA" id="ARBA00022989"/>
    </source>
</evidence>
<dbReference type="PANTHER" id="PTHR30042">
    <property type="entry name" value="POTASSIUM-TRANSPORTING ATPASE C CHAIN"/>
    <property type="match status" value="1"/>
</dbReference>
<proteinExistence type="inferred from homology"/>
<keyword evidence="4 11" id="KW-0812">Transmembrane</keyword>
<keyword evidence="6 11" id="KW-0067">ATP-binding</keyword>
<evidence type="ECO:0000256" key="9">
    <source>
        <dbReference type="ARBA" id="ARBA00023065"/>
    </source>
</evidence>
<dbReference type="SUPFAM" id="SSF48113">
    <property type="entry name" value="Heme-dependent peroxidases"/>
    <property type="match status" value="1"/>
</dbReference>
<name>A0ABP8JU07_9ACTN</name>
<gene>
    <name evidence="11" type="primary">kdpC</name>
    <name evidence="13" type="ORF">GCM10023147_30080</name>
</gene>
<keyword evidence="2 11" id="KW-1003">Cell membrane</keyword>
<evidence type="ECO:0000256" key="3">
    <source>
        <dbReference type="ARBA" id="ARBA00022538"/>
    </source>
</evidence>
<feature type="transmembrane region" description="Helical" evidence="11">
    <location>
        <begin position="12"/>
        <end position="35"/>
    </location>
</feature>
<evidence type="ECO:0000256" key="6">
    <source>
        <dbReference type="ARBA" id="ARBA00022840"/>
    </source>
</evidence>
<evidence type="ECO:0000313" key="13">
    <source>
        <dbReference type="EMBL" id="GAA4396136.1"/>
    </source>
</evidence>
<evidence type="ECO:0000256" key="7">
    <source>
        <dbReference type="ARBA" id="ARBA00022958"/>
    </source>
</evidence>
<comment type="function">
    <text evidence="11">Part of the high-affinity ATP-driven potassium transport (or Kdp) system, which catalyzes the hydrolysis of ATP coupled with the electrogenic transport of potassium into the cytoplasm. This subunit acts as a catalytic chaperone that increases the ATP-binding affinity of the ATP-hydrolyzing subunit KdpB by the formation of a transient KdpB/KdpC/ATP ternary complex.</text>
</comment>
<organism evidence="13 14">
    <name type="scientific">Tsukamurella soli</name>
    <dbReference type="NCBI Taxonomy" id="644556"/>
    <lineage>
        <taxon>Bacteria</taxon>
        <taxon>Bacillati</taxon>
        <taxon>Actinomycetota</taxon>
        <taxon>Actinomycetes</taxon>
        <taxon>Mycobacteriales</taxon>
        <taxon>Tsukamurellaceae</taxon>
        <taxon>Tsukamurella</taxon>
    </lineage>
</organism>
<dbReference type="HAMAP" id="MF_00276">
    <property type="entry name" value="KdpC"/>
    <property type="match status" value="1"/>
</dbReference>
<keyword evidence="3 11" id="KW-0633">Potassium transport</keyword>
<dbReference type="InterPro" id="IPR010255">
    <property type="entry name" value="Haem_peroxidase_sf"/>
</dbReference>
<keyword evidence="14" id="KW-1185">Reference proteome</keyword>